<protein>
    <submittedName>
        <fullName evidence="1">Uncharacterized protein</fullName>
    </submittedName>
</protein>
<dbReference type="Proteomes" id="UP000053745">
    <property type="component" value="Unassembled WGS sequence"/>
</dbReference>
<feature type="non-terminal residue" evidence="1">
    <location>
        <position position="121"/>
    </location>
</feature>
<gene>
    <name evidence="1" type="ORF">N323_02372</name>
</gene>
<dbReference type="AlphaFoldDB" id="A0A091L9V6"/>
<dbReference type="EMBL" id="KL311178">
    <property type="protein sequence ID" value="KFP53149.1"/>
    <property type="molecule type" value="Genomic_DNA"/>
</dbReference>
<organism evidence="1 2">
    <name type="scientific">Cathartes aura</name>
    <name type="common">Turkey vulture</name>
    <name type="synonym">Vultur aura</name>
    <dbReference type="NCBI Taxonomy" id="43455"/>
    <lineage>
        <taxon>Eukaryota</taxon>
        <taxon>Metazoa</taxon>
        <taxon>Chordata</taxon>
        <taxon>Craniata</taxon>
        <taxon>Vertebrata</taxon>
        <taxon>Euteleostomi</taxon>
        <taxon>Archelosauria</taxon>
        <taxon>Archosauria</taxon>
        <taxon>Dinosauria</taxon>
        <taxon>Saurischia</taxon>
        <taxon>Theropoda</taxon>
        <taxon>Coelurosauria</taxon>
        <taxon>Aves</taxon>
        <taxon>Neognathae</taxon>
        <taxon>Neoaves</taxon>
        <taxon>Telluraves</taxon>
        <taxon>Accipitrimorphae</taxon>
        <taxon>Accipitriformes</taxon>
        <taxon>Cathartidae</taxon>
        <taxon>Cathartes</taxon>
    </lineage>
</organism>
<reference evidence="1 2" key="1">
    <citation type="submission" date="2014-04" db="EMBL/GenBank/DDBJ databases">
        <title>Genome evolution of avian class.</title>
        <authorList>
            <person name="Zhang G."/>
            <person name="Li C."/>
        </authorList>
    </citation>
    <scope>NUCLEOTIDE SEQUENCE [LARGE SCALE GENOMIC DNA]</scope>
    <source>
        <strain evidence="1">BGI_N323</strain>
    </source>
</reference>
<proteinExistence type="predicted"/>
<evidence type="ECO:0000313" key="1">
    <source>
        <dbReference type="EMBL" id="KFP53149.1"/>
    </source>
</evidence>
<evidence type="ECO:0000313" key="2">
    <source>
        <dbReference type="Proteomes" id="UP000053745"/>
    </source>
</evidence>
<accession>A0A091L9V6</accession>
<name>A0A091L9V6_CATAU</name>
<feature type="non-terminal residue" evidence="1">
    <location>
        <position position="1"/>
    </location>
</feature>
<dbReference type="OrthoDB" id="10358799at2759"/>
<keyword evidence="2" id="KW-1185">Reference proteome</keyword>
<sequence length="121" mass="13815">SGSAGMLRAWSFSGCLQKGSQTTGRRRGRETRMSILRFKMQIPPLYFRWRGQGLPISSSPPPHDTPSPFLPEFCLGRDCRCDKVFVLAIQLNEKAEESQRREQTFGGQRGQLRINVSYCLY</sequence>